<organism evidence="1 2">
    <name type="scientific">Nitrospira tepida</name>
    <dbReference type="NCBI Taxonomy" id="2973512"/>
    <lineage>
        <taxon>Bacteria</taxon>
        <taxon>Pseudomonadati</taxon>
        <taxon>Nitrospirota</taxon>
        <taxon>Nitrospiria</taxon>
        <taxon>Nitrospirales</taxon>
        <taxon>Nitrospiraceae</taxon>
        <taxon>Nitrospira</taxon>
    </lineage>
</organism>
<accession>A0AA86N2C6</accession>
<dbReference type="EMBL" id="OX365700">
    <property type="protein sequence ID" value="CAI4033417.1"/>
    <property type="molecule type" value="Genomic_DNA"/>
</dbReference>
<reference evidence="1" key="1">
    <citation type="submission" date="2022-10" db="EMBL/GenBank/DDBJ databases">
        <authorList>
            <person name="Koch H."/>
        </authorList>
    </citation>
    <scope>NUCLEOTIDE SEQUENCE</scope>
    <source>
        <strain evidence="1">DNF</strain>
    </source>
</reference>
<sequence length="70" mass="7576">MTCERCDGLMVGEQICDLQETNGEICANGYRCLLCGNIIDATILKNRKRSTEAPEPLTASSPLMTKLVAA</sequence>
<dbReference type="Proteomes" id="UP001179121">
    <property type="component" value="Chromosome"/>
</dbReference>
<evidence type="ECO:0000313" key="2">
    <source>
        <dbReference type="Proteomes" id="UP001179121"/>
    </source>
</evidence>
<evidence type="ECO:0000313" key="1">
    <source>
        <dbReference type="EMBL" id="CAI4033417.1"/>
    </source>
</evidence>
<dbReference type="AlphaFoldDB" id="A0AA86N2C6"/>
<keyword evidence="2" id="KW-1185">Reference proteome</keyword>
<proteinExistence type="predicted"/>
<protein>
    <submittedName>
        <fullName evidence="1">Uncharacterized protein</fullName>
    </submittedName>
</protein>
<dbReference type="RefSeq" id="WP_289270594.1">
    <property type="nucleotide sequence ID" value="NZ_OX365700.1"/>
</dbReference>
<dbReference type="KEGG" id="nti:DNFV4_03853"/>
<name>A0AA86N2C6_9BACT</name>
<gene>
    <name evidence="1" type="ORF">DNFV4_03853</name>
</gene>